<evidence type="ECO:0000313" key="7">
    <source>
        <dbReference type="EMBL" id="GGI69156.1"/>
    </source>
</evidence>
<dbReference type="Gene3D" id="3.20.20.80">
    <property type="entry name" value="Glycosidases"/>
    <property type="match status" value="1"/>
</dbReference>
<dbReference type="Proteomes" id="UP000652720">
    <property type="component" value="Unassembled WGS sequence"/>
</dbReference>
<dbReference type="InterPro" id="IPR013786">
    <property type="entry name" value="AcylCoA_DH/ox_N"/>
</dbReference>
<dbReference type="SUPFAM" id="SSF47203">
    <property type="entry name" value="Acyl-CoA dehydrogenase C-terminal domain-like"/>
    <property type="match status" value="1"/>
</dbReference>
<accession>A0AAV4K8X4</accession>
<dbReference type="GO" id="GO:0003995">
    <property type="term" value="F:acyl-CoA dehydrogenase activity"/>
    <property type="evidence" value="ECO:0007669"/>
    <property type="project" value="TreeGrafter"/>
</dbReference>
<dbReference type="InterPro" id="IPR046373">
    <property type="entry name" value="Acyl-CoA_Oxase/DH_mid-dom_sf"/>
</dbReference>
<comment type="caution">
    <text evidence="8">The sequence shown here is derived from an EMBL/GenBank/DDBJ whole genome shotgun (WGS) entry which is preliminary data.</text>
</comment>
<dbReference type="SUPFAM" id="SSF51445">
    <property type="entry name" value="(Trans)glycosidases"/>
    <property type="match status" value="1"/>
</dbReference>
<dbReference type="GO" id="GO:0050660">
    <property type="term" value="F:flavin adenine dinucleotide binding"/>
    <property type="evidence" value="ECO:0007669"/>
    <property type="project" value="InterPro"/>
</dbReference>
<gene>
    <name evidence="7" type="ORF">GCM10008021_31660</name>
    <name evidence="8" type="ORF">GCM10010914_31680</name>
</gene>
<dbReference type="PANTHER" id="PTHR43884:SF12">
    <property type="entry name" value="ISOVALERYL-COA DEHYDROGENASE, MITOCHONDRIAL-RELATED"/>
    <property type="match status" value="1"/>
</dbReference>
<comment type="cofactor">
    <cofactor evidence="1">
        <name>FAD</name>
        <dbReference type="ChEBI" id="CHEBI:57692"/>
    </cofactor>
</comment>
<dbReference type="InterPro" id="IPR009075">
    <property type="entry name" value="AcylCo_DH/oxidase_C"/>
</dbReference>
<name>A0AAV4K8X4_9DEIO</name>
<evidence type="ECO:0000256" key="1">
    <source>
        <dbReference type="ARBA" id="ARBA00001974"/>
    </source>
</evidence>
<dbReference type="SUPFAM" id="SSF56645">
    <property type="entry name" value="Acyl-CoA dehydrogenase NM domain-like"/>
    <property type="match status" value="1"/>
</dbReference>
<dbReference type="InterPro" id="IPR017853">
    <property type="entry name" value="GH"/>
</dbReference>
<feature type="domain" description="Acyl-CoA dehydrogenase/oxidase N-terminal" evidence="6">
    <location>
        <begin position="382"/>
        <end position="476"/>
    </location>
</feature>
<dbReference type="InterPro" id="IPR009100">
    <property type="entry name" value="AcylCoA_DH/oxidase_NM_dom_sf"/>
</dbReference>
<dbReference type="EMBL" id="BMLZ01000087">
    <property type="protein sequence ID" value="GGI69156.1"/>
    <property type="molecule type" value="Genomic_DNA"/>
</dbReference>
<keyword evidence="4" id="KW-0274">FAD</keyword>
<sequence>MDVIDATRHDHFAAQDYARLRAAGMAGARDGLRWHLIERVPGEYDFASARAQVRAAREQEVTVIWDLLHYGFPDFVDPFAPGFPAHFAQFARAAARFLRAETQGALWICPVNEVSFLAWGGGEVGYLNPFARNRGDDLKAQLVRAVIAAMDAVREVDPAARFLHAEPLIVVGHHPGRPWQAERARELHEAQFAALDMLRGHLRPDLGGHERYLDVIGVNYYPYNQWFHYEGEEERESLLPGHPAHRPLPDLLTGAARRYGRPLLIAETGTEGAGRGEWLSYVTGAALEARRAGAPVEGVCLYPVVNHPGWDDDRHCHNGLWDYPDARGERPADPALWDALTRAQALPEVRDRTAPAVPPRHPGPVKESPRTLADALARLDVVAPVIRAEAPEADAARAFPAASFAALRDAGLLVATLPHDLGGGGLGTLARLPLLRRLGRESLPVARLYEGHVNALDLVLRYGTPEQGQQAAQDAQAGELFGVWNTEDAPGVRLEGPGGGVLSGHKTFASGAGQVTRALCPAETDAGRVMVLLPAAPGPGRFDPAFWQPAGMRATVSERVDLGGLRVGARDVIGQPGDYYRQPTFSGGALRFLAAQLGGADAVLASARETLQRLGRHHDDVQSLRFAEVAARLEGAWQTVQRAQRLLDGDEVTSGEDALEGPLAYVSLARMLTEDACLLACEAAERAVGARGLLPLWPTERLLRDLRLYLRQPAPDAARLDLGRFVLGTGNMDPWGQES</sequence>
<evidence type="ECO:0000259" key="5">
    <source>
        <dbReference type="Pfam" id="PF00441"/>
    </source>
</evidence>
<comment type="similarity">
    <text evidence="2">Belongs to the acyl-CoA dehydrogenase family.</text>
</comment>
<protein>
    <recommendedName>
        <fullName evidence="11">Glycosyl transferase family 1</fullName>
    </recommendedName>
</protein>
<evidence type="ECO:0000256" key="4">
    <source>
        <dbReference type="ARBA" id="ARBA00022827"/>
    </source>
</evidence>
<dbReference type="EMBL" id="BMMA01000067">
    <property type="protein sequence ID" value="GGI94799.1"/>
    <property type="molecule type" value="Genomic_DNA"/>
</dbReference>
<reference evidence="8" key="2">
    <citation type="journal article" date="2014" name="Int. J. Syst. Evol. Microbiol.">
        <title>Complete genome sequence of Corynebacterium casei LMG S-19264T (=DSM 44701T), isolated from a smear-ripened cheese.</title>
        <authorList>
            <consortium name="US DOE Joint Genome Institute (JGI-PGF)"/>
            <person name="Walter F."/>
            <person name="Albersmeier A."/>
            <person name="Kalinowski J."/>
            <person name="Ruckert C."/>
        </authorList>
    </citation>
    <scope>NUCLEOTIDE SEQUENCE</scope>
    <source>
        <strain evidence="8">CGMCC 1.8885</strain>
    </source>
</reference>
<evidence type="ECO:0000313" key="10">
    <source>
        <dbReference type="Proteomes" id="UP000652720"/>
    </source>
</evidence>
<reference evidence="7" key="1">
    <citation type="journal article" date="2014" name="Int. J. Syst. Evol. Microbiol.">
        <title>Complete genome of a new Firmicutes species belonging to the dominant human colonic microbiota ('Ruminococcus bicirculans') reveals two chromosomes and a selective capacity to utilize plant glucans.</title>
        <authorList>
            <consortium name="NISC Comparative Sequencing Program"/>
            <person name="Wegmann U."/>
            <person name="Louis P."/>
            <person name="Goesmann A."/>
            <person name="Henrissat B."/>
            <person name="Duncan S.H."/>
            <person name="Flint H.J."/>
        </authorList>
    </citation>
    <scope>NUCLEOTIDE SEQUENCE</scope>
    <source>
        <strain evidence="7">CGMCC 1.8884</strain>
    </source>
</reference>
<evidence type="ECO:0000313" key="9">
    <source>
        <dbReference type="Proteomes" id="UP000630135"/>
    </source>
</evidence>
<dbReference type="InterPro" id="IPR036250">
    <property type="entry name" value="AcylCo_DH-like_C"/>
</dbReference>
<dbReference type="Gene3D" id="1.10.540.10">
    <property type="entry name" value="Acyl-CoA dehydrogenase/oxidase, N-terminal domain"/>
    <property type="match status" value="1"/>
</dbReference>
<dbReference type="AlphaFoldDB" id="A0AAV4K8X4"/>
<evidence type="ECO:0008006" key="11">
    <source>
        <dbReference type="Google" id="ProtNLM"/>
    </source>
</evidence>
<organism evidence="8 10">
    <name type="scientific">Deinococcus wulumuqiensis</name>
    <dbReference type="NCBI Taxonomy" id="980427"/>
    <lineage>
        <taxon>Bacteria</taxon>
        <taxon>Thermotogati</taxon>
        <taxon>Deinococcota</taxon>
        <taxon>Deinococci</taxon>
        <taxon>Deinococcales</taxon>
        <taxon>Deinococcaceae</taxon>
        <taxon>Deinococcus</taxon>
    </lineage>
</organism>
<evidence type="ECO:0000256" key="3">
    <source>
        <dbReference type="ARBA" id="ARBA00022630"/>
    </source>
</evidence>
<reference evidence="9" key="3">
    <citation type="journal article" date="2019" name="Int. J. Syst. Evol. Microbiol.">
        <title>The Global Catalogue of Microorganisms (GCM) 10K type strain sequencing project: providing services to taxonomists for standard genome sequencing and annotation.</title>
        <authorList>
            <consortium name="The Broad Institute Genomics Platform"/>
            <consortium name="The Broad Institute Genome Sequencing Center for Infectious Disease"/>
            <person name="Wu L."/>
            <person name="Ma J."/>
        </authorList>
    </citation>
    <scope>NUCLEOTIDE SEQUENCE [LARGE SCALE GENOMIC DNA]</scope>
    <source>
        <strain evidence="9">CGMCC 1.8884</strain>
    </source>
</reference>
<dbReference type="Proteomes" id="UP000630135">
    <property type="component" value="Unassembled WGS sequence"/>
</dbReference>
<dbReference type="Pfam" id="PF00441">
    <property type="entry name" value="Acyl-CoA_dh_1"/>
    <property type="match status" value="1"/>
</dbReference>
<proteinExistence type="inferred from homology"/>
<reference evidence="8" key="4">
    <citation type="submission" date="2023-08" db="EMBL/GenBank/DDBJ databases">
        <authorList>
            <person name="Sun Q."/>
            <person name="Zhou Y."/>
        </authorList>
    </citation>
    <scope>NUCLEOTIDE SEQUENCE</scope>
    <source>
        <strain evidence="7">CGMCC 1.8884</strain>
        <strain evidence="8">CGMCC 1.8885</strain>
    </source>
</reference>
<feature type="domain" description="Acyl-CoA dehydrogenase/oxidase C-terminal" evidence="5">
    <location>
        <begin position="588"/>
        <end position="709"/>
    </location>
</feature>
<dbReference type="PANTHER" id="PTHR43884">
    <property type="entry name" value="ACYL-COA DEHYDROGENASE"/>
    <property type="match status" value="1"/>
</dbReference>
<dbReference type="Pfam" id="PF02771">
    <property type="entry name" value="Acyl-CoA_dh_N"/>
    <property type="match status" value="1"/>
</dbReference>
<dbReference type="InterPro" id="IPR037069">
    <property type="entry name" value="AcylCoA_DH/ox_N_sf"/>
</dbReference>
<keyword evidence="3" id="KW-0285">Flavoprotein</keyword>
<dbReference type="Gene3D" id="1.20.140.10">
    <property type="entry name" value="Butyryl-CoA Dehydrogenase, subunit A, domain 3"/>
    <property type="match status" value="1"/>
</dbReference>
<evidence type="ECO:0000259" key="6">
    <source>
        <dbReference type="Pfam" id="PF02771"/>
    </source>
</evidence>
<keyword evidence="9" id="KW-1185">Reference proteome</keyword>
<evidence type="ECO:0000256" key="2">
    <source>
        <dbReference type="ARBA" id="ARBA00009347"/>
    </source>
</evidence>
<dbReference type="Gene3D" id="2.40.110.10">
    <property type="entry name" value="Butyryl-CoA Dehydrogenase, subunit A, domain 2"/>
    <property type="match status" value="1"/>
</dbReference>
<evidence type="ECO:0000313" key="8">
    <source>
        <dbReference type="EMBL" id="GGI94799.1"/>
    </source>
</evidence>